<reference evidence="1" key="1">
    <citation type="journal article" date="2015" name="Nature">
        <title>Complex archaea that bridge the gap between prokaryotes and eukaryotes.</title>
        <authorList>
            <person name="Spang A."/>
            <person name="Saw J.H."/>
            <person name="Jorgensen S.L."/>
            <person name="Zaremba-Niedzwiedzka K."/>
            <person name="Martijn J."/>
            <person name="Lind A.E."/>
            <person name="van Eijk R."/>
            <person name="Schleper C."/>
            <person name="Guy L."/>
            <person name="Ettema T.J."/>
        </authorList>
    </citation>
    <scope>NUCLEOTIDE SEQUENCE</scope>
</reference>
<accession>A0A0F9VUP5</accession>
<organism evidence="1">
    <name type="scientific">marine sediment metagenome</name>
    <dbReference type="NCBI Taxonomy" id="412755"/>
    <lineage>
        <taxon>unclassified sequences</taxon>
        <taxon>metagenomes</taxon>
        <taxon>ecological metagenomes</taxon>
    </lineage>
</organism>
<evidence type="ECO:0000313" key="1">
    <source>
        <dbReference type="EMBL" id="KKN77206.1"/>
    </source>
</evidence>
<comment type="caution">
    <text evidence="1">The sequence shown here is derived from an EMBL/GenBank/DDBJ whole genome shotgun (WGS) entry which is preliminary data.</text>
</comment>
<proteinExistence type="predicted"/>
<sequence>MFVTYRNTEKADMAPINQKLQAWPMVELALPKAVCLVSFQALGHGDAEPITRTLMVTDPYEFRELLSGQSRDLFVQDVNLLTPKELNGSESWKVEQLIEASSITWYENEVKHYGFSYQVDDDKCYQDVPQEYVESAQYVETIYSELRDIDPDLVG</sequence>
<name>A0A0F9VUP5_9ZZZZ</name>
<protein>
    <submittedName>
        <fullName evidence="1">Uncharacterized protein</fullName>
    </submittedName>
</protein>
<dbReference type="AlphaFoldDB" id="A0A0F9VUP5"/>
<gene>
    <name evidence="1" type="ORF">LCGC14_0362980</name>
</gene>
<dbReference type="EMBL" id="LAZR01000283">
    <property type="protein sequence ID" value="KKN77206.1"/>
    <property type="molecule type" value="Genomic_DNA"/>
</dbReference>